<sequence>MSGIRKLIVDTDCGSDDAMAIAMALNDPRYEILMFTTVSGNVHVDQAVANTLTTIEHAGTYEPPVYRGCESMLLKPLVYAHETHGEDGMGDIGLRPQRLGAAPGNAVMKMLEALRTHGPGEIDMVALGPLTNLAVAIRLDPKAMLRIGRLTIMGSAGLGRGNVTPVAEFNVWQDAEAAKIVLESGIEHMTFVGWDACLGESMLDPNDIRMLRESGPLGRFAIDCNRELMRMNVDRFGDEYLDMADPAAMAAALNPECIAECDRYYCQIDVSDGPSYGSMLVDANRFCEERPNAYVCSRLHPDRYKRYIFETLHAV</sequence>
<organism evidence="2 3">
    <name type="scientific">Bifidobacterium margollesii</name>
    <dbReference type="NCBI Taxonomy" id="2020964"/>
    <lineage>
        <taxon>Bacteria</taxon>
        <taxon>Bacillati</taxon>
        <taxon>Actinomycetota</taxon>
        <taxon>Actinomycetes</taxon>
        <taxon>Bifidobacteriales</taxon>
        <taxon>Bifidobacteriaceae</taxon>
        <taxon>Bifidobacterium</taxon>
    </lineage>
</organism>
<comment type="caution">
    <text evidence="2">The sequence shown here is derived from an EMBL/GenBank/DDBJ whole genome shotgun (WGS) entry which is preliminary data.</text>
</comment>
<dbReference type="PANTHER" id="PTHR46190">
    <property type="entry name" value="SI:CH211-201H21.5-RELATED"/>
    <property type="match status" value="1"/>
</dbReference>
<dbReference type="AlphaFoldDB" id="A0A2N5J9K6"/>
<accession>A0A2N5J9K6</accession>
<dbReference type="EMBL" id="NMWU01000021">
    <property type="protein sequence ID" value="PLS30893.1"/>
    <property type="molecule type" value="Genomic_DNA"/>
</dbReference>
<dbReference type="Pfam" id="PF01156">
    <property type="entry name" value="IU_nuc_hydro"/>
    <property type="match status" value="1"/>
</dbReference>
<dbReference type="Gene3D" id="3.90.245.10">
    <property type="entry name" value="Ribonucleoside hydrolase-like"/>
    <property type="match status" value="1"/>
</dbReference>
<evidence type="ECO:0000259" key="1">
    <source>
        <dbReference type="Pfam" id="PF01156"/>
    </source>
</evidence>
<name>A0A2N5J9K6_9BIFI</name>
<dbReference type="Proteomes" id="UP000235050">
    <property type="component" value="Unassembled WGS sequence"/>
</dbReference>
<feature type="domain" description="Inosine/uridine-preferring nucleoside hydrolase" evidence="1">
    <location>
        <begin position="7"/>
        <end position="305"/>
    </location>
</feature>
<evidence type="ECO:0000313" key="3">
    <source>
        <dbReference type="Proteomes" id="UP000235050"/>
    </source>
</evidence>
<keyword evidence="2" id="KW-0378">Hydrolase</keyword>
<dbReference type="InterPro" id="IPR052775">
    <property type="entry name" value="IUN_hydrolase"/>
</dbReference>
<proteinExistence type="predicted"/>
<dbReference type="GO" id="GO:0016799">
    <property type="term" value="F:hydrolase activity, hydrolyzing N-glycosyl compounds"/>
    <property type="evidence" value="ECO:0007669"/>
    <property type="project" value="InterPro"/>
</dbReference>
<dbReference type="OrthoDB" id="9797882at2"/>
<dbReference type="InterPro" id="IPR036452">
    <property type="entry name" value="Ribo_hydro-like"/>
</dbReference>
<dbReference type="SUPFAM" id="SSF53590">
    <property type="entry name" value="Nucleoside hydrolase"/>
    <property type="match status" value="1"/>
</dbReference>
<dbReference type="InterPro" id="IPR001910">
    <property type="entry name" value="Inosine/uridine_hydrolase_dom"/>
</dbReference>
<gene>
    <name evidence="2" type="ORF">Uis1B_1182</name>
</gene>
<dbReference type="RefSeq" id="WP_101616703.1">
    <property type="nucleotide sequence ID" value="NZ_NMWU01000021.1"/>
</dbReference>
<protein>
    <submittedName>
        <fullName evidence="2">Nucleoside hydrolase</fullName>
    </submittedName>
</protein>
<reference evidence="2 3" key="1">
    <citation type="submission" date="2017-07" db="EMBL/GenBank/DDBJ databases">
        <title>Bifidobacterium novel species.</title>
        <authorList>
            <person name="Lugli G.A."/>
            <person name="Milani C."/>
            <person name="Duranti S."/>
            <person name="Mangifesta M."/>
        </authorList>
    </citation>
    <scope>NUCLEOTIDE SEQUENCE [LARGE SCALE GENOMIC DNA]</scope>
    <source>
        <strain evidence="3">Uis1B</strain>
    </source>
</reference>
<dbReference type="PANTHER" id="PTHR46190:SF1">
    <property type="entry name" value="SI:CH211-201H21.5"/>
    <property type="match status" value="1"/>
</dbReference>
<keyword evidence="3" id="KW-1185">Reference proteome</keyword>
<evidence type="ECO:0000313" key="2">
    <source>
        <dbReference type="EMBL" id="PLS30893.1"/>
    </source>
</evidence>